<dbReference type="GO" id="GO:0016020">
    <property type="term" value="C:membrane"/>
    <property type="evidence" value="ECO:0007669"/>
    <property type="project" value="UniProtKB-SubCell"/>
</dbReference>
<reference evidence="8 9" key="1">
    <citation type="submission" date="2021-02" db="EMBL/GenBank/DDBJ databases">
        <title>Genome assembly of Pseudopithomyces chartarum.</title>
        <authorList>
            <person name="Jauregui R."/>
            <person name="Singh J."/>
            <person name="Voisey C."/>
        </authorList>
    </citation>
    <scope>NUCLEOTIDE SEQUENCE [LARGE SCALE GENOMIC DNA]</scope>
    <source>
        <strain evidence="8 9">AGR01</strain>
    </source>
</reference>
<feature type="transmembrane region" description="Helical" evidence="6">
    <location>
        <begin position="30"/>
        <end position="51"/>
    </location>
</feature>
<sequence length="285" mass="32146">MDYSKAINPDGTWNIEEYKRVASGSLLTIWIFRLNYIIDHLLIKTSILLFFNQITAAHRSYYWVVRTMLGLVIVCSLAMALVSILICSPPRVAWDGDVFLKEFSGIYPKCLNPSTLWLTQASYNLATDGIVWLLPMPFFMSLRSMPVRRRVELIAIFGLGIVAIAASAVRLSITMRWLSNFEESGRQWGNLLIWSQVEQHTGIIAASIPFLRPIMRKIVKRVRTRSPSPGPQLIAERVTPFGPPKHVRTPIIPSPAPTFGSDDAFRAPVTPLSPIKPEMQVFHTV</sequence>
<organism evidence="8 9">
    <name type="scientific">Pseudopithomyces chartarum</name>
    <dbReference type="NCBI Taxonomy" id="1892770"/>
    <lineage>
        <taxon>Eukaryota</taxon>
        <taxon>Fungi</taxon>
        <taxon>Dikarya</taxon>
        <taxon>Ascomycota</taxon>
        <taxon>Pezizomycotina</taxon>
        <taxon>Dothideomycetes</taxon>
        <taxon>Pleosporomycetidae</taxon>
        <taxon>Pleosporales</taxon>
        <taxon>Massarineae</taxon>
        <taxon>Didymosphaeriaceae</taxon>
        <taxon>Pseudopithomyces</taxon>
    </lineage>
</organism>
<dbReference type="InterPro" id="IPR049326">
    <property type="entry name" value="Rhodopsin_dom_fungi"/>
</dbReference>
<proteinExistence type="inferred from homology"/>
<keyword evidence="2 6" id="KW-0812">Transmembrane</keyword>
<keyword evidence="3 6" id="KW-1133">Transmembrane helix</keyword>
<keyword evidence="9" id="KW-1185">Reference proteome</keyword>
<comment type="similarity">
    <text evidence="5">Belongs to the SAT4 family.</text>
</comment>
<feature type="transmembrane region" description="Helical" evidence="6">
    <location>
        <begin position="121"/>
        <end position="141"/>
    </location>
</feature>
<feature type="transmembrane region" description="Helical" evidence="6">
    <location>
        <begin position="63"/>
        <end position="86"/>
    </location>
</feature>
<evidence type="ECO:0000256" key="3">
    <source>
        <dbReference type="ARBA" id="ARBA00022989"/>
    </source>
</evidence>
<evidence type="ECO:0000256" key="1">
    <source>
        <dbReference type="ARBA" id="ARBA00004141"/>
    </source>
</evidence>
<accession>A0AAN6LVL0</accession>
<protein>
    <recommendedName>
        <fullName evidence="7">Rhodopsin domain-containing protein</fullName>
    </recommendedName>
</protein>
<dbReference type="InterPro" id="IPR052337">
    <property type="entry name" value="SAT4-like"/>
</dbReference>
<dbReference type="Pfam" id="PF20684">
    <property type="entry name" value="Fung_rhodopsin"/>
    <property type="match status" value="1"/>
</dbReference>
<dbReference type="PANTHER" id="PTHR33048">
    <property type="entry name" value="PTH11-LIKE INTEGRAL MEMBRANE PROTEIN (AFU_ORTHOLOGUE AFUA_5G11245)"/>
    <property type="match status" value="1"/>
</dbReference>
<gene>
    <name evidence="8" type="ORF">GRF29_112g1641667</name>
</gene>
<dbReference type="PANTHER" id="PTHR33048:SF124">
    <property type="entry name" value="INTEGRAL MEMBRANE PROTEIN"/>
    <property type="match status" value="1"/>
</dbReference>
<evidence type="ECO:0000313" key="8">
    <source>
        <dbReference type="EMBL" id="KAK3203550.1"/>
    </source>
</evidence>
<evidence type="ECO:0000256" key="5">
    <source>
        <dbReference type="ARBA" id="ARBA00038359"/>
    </source>
</evidence>
<feature type="transmembrane region" description="Helical" evidence="6">
    <location>
        <begin position="153"/>
        <end position="173"/>
    </location>
</feature>
<comment type="subcellular location">
    <subcellularLocation>
        <location evidence="1">Membrane</location>
        <topology evidence="1">Multi-pass membrane protein</topology>
    </subcellularLocation>
</comment>
<evidence type="ECO:0000256" key="6">
    <source>
        <dbReference type="SAM" id="Phobius"/>
    </source>
</evidence>
<keyword evidence="4 6" id="KW-0472">Membrane</keyword>
<name>A0AAN6LVL0_9PLEO</name>
<evidence type="ECO:0000256" key="4">
    <source>
        <dbReference type="ARBA" id="ARBA00023136"/>
    </source>
</evidence>
<dbReference type="Proteomes" id="UP001280581">
    <property type="component" value="Unassembled WGS sequence"/>
</dbReference>
<feature type="domain" description="Rhodopsin" evidence="7">
    <location>
        <begin position="24"/>
        <end position="217"/>
    </location>
</feature>
<evidence type="ECO:0000313" key="9">
    <source>
        <dbReference type="Proteomes" id="UP001280581"/>
    </source>
</evidence>
<comment type="caution">
    <text evidence="8">The sequence shown here is derived from an EMBL/GenBank/DDBJ whole genome shotgun (WGS) entry which is preliminary data.</text>
</comment>
<evidence type="ECO:0000256" key="2">
    <source>
        <dbReference type="ARBA" id="ARBA00022692"/>
    </source>
</evidence>
<evidence type="ECO:0000259" key="7">
    <source>
        <dbReference type="Pfam" id="PF20684"/>
    </source>
</evidence>
<dbReference type="EMBL" id="WVTA01000011">
    <property type="protein sequence ID" value="KAK3203550.1"/>
    <property type="molecule type" value="Genomic_DNA"/>
</dbReference>
<dbReference type="AlphaFoldDB" id="A0AAN6LVL0"/>